<feature type="compositionally biased region" description="Low complexity" evidence="1">
    <location>
        <begin position="27"/>
        <end position="54"/>
    </location>
</feature>
<proteinExistence type="predicted"/>
<dbReference type="AlphaFoldDB" id="A0A9Q2ZMS8"/>
<keyword evidence="2" id="KW-0732">Signal</keyword>
<evidence type="ECO:0000313" key="4">
    <source>
        <dbReference type="EMBL" id="MBT1540278.1"/>
    </source>
</evidence>
<dbReference type="Proteomes" id="UP000709437">
    <property type="component" value="Unassembled WGS sequence"/>
</dbReference>
<comment type="caution">
    <text evidence="4">The sequence shown here is derived from an EMBL/GenBank/DDBJ whole genome shotgun (WGS) entry which is preliminary data.</text>
</comment>
<dbReference type="EMBL" id="JAHEWX010000001">
    <property type="protein sequence ID" value="MBT1540278.1"/>
    <property type="molecule type" value="Genomic_DNA"/>
</dbReference>
<dbReference type="SUPFAM" id="SSF49899">
    <property type="entry name" value="Concanavalin A-like lectins/glucanases"/>
    <property type="match status" value="1"/>
</dbReference>
<dbReference type="InterPro" id="IPR000757">
    <property type="entry name" value="Beta-glucanase-like"/>
</dbReference>
<dbReference type="GO" id="GO:0004553">
    <property type="term" value="F:hydrolase activity, hydrolyzing O-glycosyl compounds"/>
    <property type="evidence" value="ECO:0007669"/>
    <property type="project" value="InterPro"/>
</dbReference>
<dbReference type="RefSeq" id="WP_214561963.1">
    <property type="nucleotide sequence ID" value="NZ_JAHEWX010000001.1"/>
</dbReference>
<organism evidence="4 5">
    <name type="scientific">Curtobacterium flaccumfaciens pv. flaccumfaciens</name>
    <dbReference type="NCBI Taxonomy" id="138532"/>
    <lineage>
        <taxon>Bacteria</taxon>
        <taxon>Bacillati</taxon>
        <taxon>Actinomycetota</taxon>
        <taxon>Actinomycetes</taxon>
        <taxon>Micrococcales</taxon>
        <taxon>Microbacteriaceae</taxon>
        <taxon>Curtobacterium</taxon>
    </lineage>
</organism>
<feature type="chain" id="PRO_5040202471" evidence="2">
    <location>
        <begin position="20"/>
        <end position="265"/>
    </location>
</feature>
<evidence type="ECO:0000256" key="2">
    <source>
        <dbReference type="SAM" id="SignalP"/>
    </source>
</evidence>
<sequence>MLKRVLVVVLVAATAGALAMTAAAVPESRATSASTASPGAPSSATPTGSSTGPAYLADREPTFSEDFDTPAAAGGPFAETYRNSWQPYPDGAGGKYYSDELISAHDGYLDAVLDGERGAAGTFGTPTGAWSHVGGTFSIRARATGGDGNGIAVMLWPTSNAWADGELNYPEGQFDGSPRVFHHSMLQGLERRTEHYNTRVSWNDWHTYTTEWVPGKIIRYYLDGKLVFTVPRNVPTTPHRYMFQIGNWGAPGHVQIDWVRTYDAE</sequence>
<accession>A0A9Q2ZMS8</accession>
<feature type="domain" description="GH16" evidence="3">
    <location>
        <begin position="35"/>
        <end position="265"/>
    </location>
</feature>
<dbReference type="PROSITE" id="PS51762">
    <property type="entry name" value="GH16_2"/>
    <property type="match status" value="1"/>
</dbReference>
<evidence type="ECO:0000313" key="5">
    <source>
        <dbReference type="Proteomes" id="UP000709437"/>
    </source>
</evidence>
<dbReference type="Pfam" id="PF00722">
    <property type="entry name" value="Glyco_hydro_16"/>
    <property type="match status" value="1"/>
</dbReference>
<feature type="signal peptide" evidence="2">
    <location>
        <begin position="1"/>
        <end position="19"/>
    </location>
</feature>
<feature type="region of interest" description="Disordered" evidence="1">
    <location>
        <begin position="65"/>
        <end position="84"/>
    </location>
</feature>
<dbReference type="Gene3D" id="2.60.120.200">
    <property type="match status" value="1"/>
</dbReference>
<feature type="region of interest" description="Disordered" evidence="1">
    <location>
        <begin position="27"/>
        <end position="58"/>
    </location>
</feature>
<evidence type="ECO:0000259" key="3">
    <source>
        <dbReference type="PROSITE" id="PS51762"/>
    </source>
</evidence>
<dbReference type="CDD" id="cd00413">
    <property type="entry name" value="Glyco_hydrolase_16"/>
    <property type="match status" value="1"/>
</dbReference>
<gene>
    <name evidence="4" type="ORF">KK103_00735</name>
</gene>
<dbReference type="GO" id="GO:0005975">
    <property type="term" value="P:carbohydrate metabolic process"/>
    <property type="evidence" value="ECO:0007669"/>
    <property type="project" value="InterPro"/>
</dbReference>
<protein>
    <submittedName>
        <fullName evidence="4">Glycoside hydrolase family 16 protein</fullName>
    </submittedName>
</protein>
<dbReference type="InterPro" id="IPR013320">
    <property type="entry name" value="ConA-like_dom_sf"/>
</dbReference>
<reference evidence="4" key="1">
    <citation type="submission" date="2021-05" db="EMBL/GenBank/DDBJ databases">
        <title>Whole genome sequence of Curtobacterium flaccumfaciens pv. flaccumfaciens strain CFBP 3417.</title>
        <authorList>
            <person name="Osdaghi E."/>
            <person name="Taghouti G."/>
            <person name="Portier P."/>
            <person name="Fazliarab A."/>
            <person name="Taghavi S.M."/>
            <person name="Briand M."/>
            <person name="Le-Saux M."/>
            <person name="Jacques M.-A."/>
        </authorList>
    </citation>
    <scope>NUCLEOTIDE SEQUENCE</scope>
    <source>
        <strain evidence="4">CFBP 3417</strain>
    </source>
</reference>
<name>A0A9Q2ZMS8_9MICO</name>
<evidence type="ECO:0000256" key="1">
    <source>
        <dbReference type="SAM" id="MobiDB-lite"/>
    </source>
</evidence>
<keyword evidence="4" id="KW-0378">Hydrolase</keyword>